<reference evidence="15" key="1">
    <citation type="submission" date="2016-09" db="EMBL/GenBank/DDBJ databases">
        <title>Genome sequence of Chlorobaculum limnaeum.</title>
        <authorList>
            <person name="Liu Z."/>
            <person name="Tank M."/>
            <person name="Bryant D.A."/>
        </authorList>
    </citation>
    <scope>NUCLEOTIDE SEQUENCE [LARGE SCALE GENOMIC DNA]</scope>
    <source>
        <strain evidence="15">DSM 1677</strain>
    </source>
</reference>
<feature type="domain" description="AAA+ ATPase" evidence="13">
    <location>
        <begin position="187"/>
        <end position="323"/>
    </location>
</feature>
<evidence type="ECO:0000259" key="13">
    <source>
        <dbReference type="SMART" id="SM00382"/>
    </source>
</evidence>
<dbReference type="PANTHER" id="PTHR30050:SF2">
    <property type="entry name" value="CHROMOSOMAL REPLICATION INITIATOR PROTEIN DNAA"/>
    <property type="match status" value="1"/>
</dbReference>
<dbReference type="GO" id="GO:0005737">
    <property type="term" value="C:cytoplasm"/>
    <property type="evidence" value="ECO:0007669"/>
    <property type="project" value="UniProtKB-SubCell"/>
</dbReference>
<evidence type="ECO:0000256" key="10">
    <source>
        <dbReference type="RuleBase" id="RU000577"/>
    </source>
</evidence>
<dbReference type="PRINTS" id="PR00051">
    <property type="entry name" value="DNAA"/>
</dbReference>
<dbReference type="InterPro" id="IPR018312">
    <property type="entry name" value="Chromosome_initiator_DnaA_CS"/>
</dbReference>
<accession>A0A1D8D198</accession>
<proteinExistence type="inferred from homology"/>
<dbReference type="Pfam" id="PF08299">
    <property type="entry name" value="Bac_DnaA_C"/>
    <property type="match status" value="1"/>
</dbReference>
<dbReference type="InterPro" id="IPR013159">
    <property type="entry name" value="DnaA_C"/>
</dbReference>
<evidence type="ECO:0000256" key="3">
    <source>
        <dbReference type="ARBA" id="ARBA00022705"/>
    </source>
</evidence>
<dbReference type="InterPro" id="IPR020591">
    <property type="entry name" value="Chromosome_initiator_DnaA-like"/>
</dbReference>
<comment type="similarity">
    <text evidence="1 8 11">Belongs to the DnaA family.</text>
</comment>
<dbReference type="NCBIfam" id="TIGR00362">
    <property type="entry name" value="DnaA"/>
    <property type="match status" value="1"/>
</dbReference>
<dbReference type="CDD" id="cd00009">
    <property type="entry name" value="AAA"/>
    <property type="match status" value="1"/>
</dbReference>
<dbReference type="Pfam" id="PF11638">
    <property type="entry name" value="DnaA_N"/>
    <property type="match status" value="1"/>
</dbReference>
<evidence type="ECO:0000256" key="11">
    <source>
        <dbReference type="RuleBase" id="RU004227"/>
    </source>
</evidence>
<dbReference type="GO" id="GO:0006270">
    <property type="term" value="P:DNA replication initiation"/>
    <property type="evidence" value="ECO:0007669"/>
    <property type="project" value="UniProtKB-UniRule"/>
</dbReference>
<dbReference type="EMBL" id="CP017305">
    <property type="protein sequence ID" value="AOS84930.1"/>
    <property type="molecule type" value="Genomic_DNA"/>
</dbReference>
<dbReference type="CDD" id="cd06571">
    <property type="entry name" value="Bac_DnaA_C"/>
    <property type="match status" value="1"/>
</dbReference>
<keyword evidence="5 8" id="KW-0067">ATP-binding</keyword>
<dbReference type="InterPro" id="IPR001957">
    <property type="entry name" value="Chromosome_initiator_DnaA"/>
</dbReference>
<dbReference type="GO" id="GO:0005886">
    <property type="term" value="C:plasma membrane"/>
    <property type="evidence" value="ECO:0007669"/>
    <property type="project" value="TreeGrafter"/>
</dbReference>
<dbReference type="AlphaFoldDB" id="A0A1D8D198"/>
<dbReference type="FunFam" id="3.40.50.300:FF:000668">
    <property type="entry name" value="Chromosomal replication initiator protein DnaA"/>
    <property type="match status" value="1"/>
</dbReference>
<dbReference type="Gene3D" id="3.30.300.180">
    <property type="match status" value="1"/>
</dbReference>
<dbReference type="InterPro" id="IPR038454">
    <property type="entry name" value="DnaA_N_sf"/>
</dbReference>
<dbReference type="SUPFAM" id="SSF48295">
    <property type="entry name" value="TrpR-like"/>
    <property type="match status" value="1"/>
</dbReference>
<dbReference type="HAMAP" id="MF_00377">
    <property type="entry name" value="DnaA_bact"/>
    <property type="match status" value="1"/>
</dbReference>
<feature type="region of interest" description="Domain I, interacts with DnaA modulators" evidence="8">
    <location>
        <begin position="1"/>
        <end position="121"/>
    </location>
</feature>
<dbReference type="PANTHER" id="PTHR30050">
    <property type="entry name" value="CHROMOSOMAL REPLICATION INITIATOR PROTEIN DNAA"/>
    <property type="match status" value="1"/>
</dbReference>
<evidence type="ECO:0000256" key="7">
    <source>
        <dbReference type="ARBA" id="ARBA00023125"/>
    </source>
</evidence>
<feature type="region of interest" description="Domain IV, binds dsDNA" evidence="8">
    <location>
        <begin position="371"/>
        <end position="493"/>
    </location>
</feature>
<gene>
    <name evidence="8" type="primary">dnaA</name>
    <name evidence="15" type="ORF">BIU88_12795</name>
</gene>
<feature type="binding site" evidence="8">
    <location>
        <position position="198"/>
    </location>
    <ligand>
        <name>ATP</name>
        <dbReference type="ChEBI" id="CHEBI:30616"/>
    </ligand>
</feature>
<organism evidence="15 16">
    <name type="scientific">Chlorobaculum limnaeum</name>
    <dbReference type="NCBI Taxonomy" id="274537"/>
    <lineage>
        <taxon>Bacteria</taxon>
        <taxon>Pseudomonadati</taxon>
        <taxon>Chlorobiota</taxon>
        <taxon>Chlorobiia</taxon>
        <taxon>Chlorobiales</taxon>
        <taxon>Chlorobiaceae</taxon>
        <taxon>Chlorobaculum</taxon>
    </lineage>
</organism>
<feature type="binding site" evidence="8">
    <location>
        <position position="201"/>
    </location>
    <ligand>
        <name>ATP</name>
        <dbReference type="ChEBI" id="CHEBI:30616"/>
    </ligand>
</feature>
<dbReference type="SMART" id="SM00382">
    <property type="entry name" value="AAA"/>
    <property type="match status" value="1"/>
</dbReference>
<dbReference type="InterPro" id="IPR024633">
    <property type="entry name" value="DnaA_N_dom"/>
</dbReference>
<keyword evidence="16" id="KW-1185">Reference proteome</keyword>
<dbReference type="Proteomes" id="UP000095185">
    <property type="component" value="Chromosome"/>
</dbReference>
<dbReference type="STRING" id="274537.BIU88_12795"/>
<dbReference type="Gene3D" id="1.10.8.60">
    <property type="match status" value="1"/>
</dbReference>
<comment type="subcellular location">
    <subcellularLocation>
        <location evidence="8">Cytoplasm</location>
    </subcellularLocation>
</comment>
<keyword evidence="12" id="KW-0175">Coiled coil</keyword>
<comment type="domain">
    <text evidence="8">Domain I is involved in oligomerization and binding regulators, domain II is flexibile and of varying length in different bacteria, domain III forms the AAA+ region, while domain IV binds dsDNA.</text>
</comment>
<keyword evidence="3 8" id="KW-0235">DNA replication</keyword>
<evidence type="ECO:0000313" key="16">
    <source>
        <dbReference type="Proteomes" id="UP000095185"/>
    </source>
</evidence>
<dbReference type="PROSITE" id="PS01008">
    <property type="entry name" value="DNAA"/>
    <property type="match status" value="1"/>
</dbReference>
<evidence type="ECO:0000256" key="5">
    <source>
        <dbReference type="ARBA" id="ARBA00022840"/>
    </source>
</evidence>
<feature type="domain" description="Chromosomal replication initiator DnaA C-terminal" evidence="14">
    <location>
        <begin position="398"/>
        <end position="467"/>
    </location>
</feature>
<evidence type="ECO:0000256" key="6">
    <source>
        <dbReference type="ARBA" id="ARBA00023121"/>
    </source>
</evidence>
<comment type="function">
    <text evidence="8 10">Plays an essential role in the initiation and regulation of chromosomal replication. ATP-DnaA binds to the origin of replication (oriC) to initiate formation of the DNA replication initiation complex once per cell cycle. Binds the DnaA box (a 9 base pair repeat at the origin) and separates the double-stranded (ds)DNA. Forms a right-handed helical filament on oriC DNA; dsDNA binds to the exterior of the filament while single-stranded (ss)DNA is stabiized in the filament's interior. The ATP-DnaA-oriC complex binds and stabilizes one strand of the AT-rich DNA unwinding element (DUE), permitting loading of DNA polymerase. After initiation quickly degrades to an ADP-DnaA complex that is not apt for DNA replication. Binds acidic phospholipids.</text>
</comment>
<comment type="subunit">
    <text evidence="8">Oligomerizes as a right-handed, spiral filament on DNA at oriC.</text>
</comment>
<evidence type="ECO:0000259" key="14">
    <source>
        <dbReference type="SMART" id="SM00760"/>
    </source>
</evidence>
<dbReference type="SMART" id="SM00760">
    <property type="entry name" value="Bac_DnaA_C"/>
    <property type="match status" value="1"/>
</dbReference>
<dbReference type="InterPro" id="IPR013317">
    <property type="entry name" value="DnaA_dom"/>
</dbReference>
<dbReference type="OrthoDB" id="9807019at2"/>
<dbReference type="GO" id="GO:0005524">
    <property type="term" value="F:ATP binding"/>
    <property type="evidence" value="ECO:0007669"/>
    <property type="project" value="UniProtKB-UniRule"/>
</dbReference>
<keyword evidence="2 8" id="KW-0963">Cytoplasm</keyword>
<evidence type="ECO:0000256" key="1">
    <source>
        <dbReference type="ARBA" id="ARBA00006583"/>
    </source>
</evidence>
<dbReference type="Gene3D" id="3.40.50.300">
    <property type="entry name" value="P-loop containing nucleotide triphosphate hydrolases"/>
    <property type="match status" value="1"/>
</dbReference>
<evidence type="ECO:0000256" key="12">
    <source>
        <dbReference type="SAM" id="Coils"/>
    </source>
</evidence>
<keyword evidence="6 8" id="KW-0446">Lipid-binding</keyword>
<feature type="binding site" evidence="8">
    <location>
        <position position="202"/>
    </location>
    <ligand>
        <name>ATP</name>
        <dbReference type="ChEBI" id="CHEBI:30616"/>
    </ligand>
</feature>
<dbReference type="RefSeq" id="WP_069811235.1">
    <property type="nucleotide sequence ID" value="NZ_CP017305.1"/>
</dbReference>
<dbReference type="Pfam" id="PF00308">
    <property type="entry name" value="Bac_DnaA"/>
    <property type="match status" value="1"/>
</dbReference>
<protein>
    <recommendedName>
        <fullName evidence="8 9">Chromosomal replication initiator protein DnaA</fullName>
    </recommendedName>
</protein>
<sequence length="493" mass="55378">MSDTIQQEAPGTLKTTPSHSKSFAEKVWSACLGLIQENINTLAFKTWFLPIKPLSFSGSELTIEVPSQFFYEWIEENYSVHVKQALRQVIGPEAKLMYSIVMDKSQGQPVTIELPHQIDAAPAERAARAEEPGQKSPIERERLAIGRSRFESNLNPKYTFSTLIRGDCNSLAFAASKSIAQNPGQNAFNPLVIYGGVGLGKTHMMQAIGNSVLEKHITDAVLYVSSEKFAIDFVNAIQNGNIQEFSAFYRNIDVLIIDDIQFFAGKEKTQEEIFHIFNTLHQSNKQIILSADRPIKEIKGIEDRLISRFNWGLSTDIQAPDYETRKAIIQSKLKQSGVNLDPVVIEFIATNVTNNVRELEGCIVKLLAAHSLDNQEIDLTFTKSTLKDIIRYNTKQLTLDTIEKAVCSYFSITSNDLKGKSKKKEIAVGRQIAMYLSKDMTDSSLKTIGLHFGGRDHSTVIHALNTIEKKIASSNEERKKIEELRKRIEIMSM</sequence>
<dbReference type="Gene3D" id="1.10.1750.10">
    <property type="match status" value="1"/>
</dbReference>
<feature type="binding site" evidence="8">
    <location>
        <position position="200"/>
    </location>
    <ligand>
        <name>ATP</name>
        <dbReference type="ChEBI" id="CHEBI:30616"/>
    </ligand>
</feature>
<evidence type="ECO:0000256" key="4">
    <source>
        <dbReference type="ARBA" id="ARBA00022741"/>
    </source>
</evidence>
<dbReference type="InterPro" id="IPR003593">
    <property type="entry name" value="AAA+_ATPase"/>
</dbReference>
<dbReference type="InterPro" id="IPR027417">
    <property type="entry name" value="P-loop_NTPase"/>
</dbReference>
<dbReference type="GO" id="GO:0008289">
    <property type="term" value="F:lipid binding"/>
    <property type="evidence" value="ECO:0007669"/>
    <property type="project" value="UniProtKB-KW"/>
</dbReference>
<feature type="coiled-coil region" evidence="12">
    <location>
        <begin position="464"/>
        <end position="491"/>
    </location>
</feature>
<keyword evidence="4 8" id="KW-0547">Nucleotide-binding</keyword>
<dbReference type="GO" id="GO:0006275">
    <property type="term" value="P:regulation of DNA replication"/>
    <property type="evidence" value="ECO:0007669"/>
    <property type="project" value="UniProtKB-UniRule"/>
</dbReference>
<evidence type="ECO:0000256" key="9">
    <source>
        <dbReference type="NCBIfam" id="TIGR00362"/>
    </source>
</evidence>
<dbReference type="KEGG" id="clz:BIU88_12795"/>
<evidence type="ECO:0000256" key="2">
    <source>
        <dbReference type="ARBA" id="ARBA00022490"/>
    </source>
</evidence>
<comment type="caution">
    <text evidence="8">Lacks conserved residue(s) required for the propagation of feature annotation.</text>
</comment>
<evidence type="ECO:0000313" key="15">
    <source>
        <dbReference type="EMBL" id="AOS84930.1"/>
    </source>
</evidence>
<dbReference type="GO" id="GO:0003688">
    <property type="term" value="F:DNA replication origin binding"/>
    <property type="evidence" value="ECO:0007669"/>
    <property type="project" value="UniProtKB-UniRule"/>
</dbReference>
<dbReference type="SUPFAM" id="SSF52540">
    <property type="entry name" value="P-loop containing nucleoside triphosphate hydrolases"/>
    <property type="match status" value="1"/>
</dbReference>
<evidence type="ECO:0000256" key="8">
    <source>
        <dbReference type="HAMAP-Rule" id="MF_00377"/>
    </source>
</evidence>
<keyword evidence="7 8" id="KW-0238">DNA-binding</keyword>
<name>A0A1D8D198_CHLLM</name>
<dbReference type="InterPro" id="IPR010921">
    <property type="entry name" value="Trp_repressor/repl_initiator"/>
</dbReference>